<evidence type="ECO:0000313" key="3">
    <source>
        <dbReference type="Proteomes" id="UP001642360"/>
    </source>
</evidence>
<name>A0ABC8QP46_9AQUA</name>
<dbReference type="AlphaFoldDB" id="A0ABC8QP46"/>
<comment type="caution">
    <text evidence="2">The sequence shown here is derived from an EMBL/GenBank/DDBJ whole genome shotgun (WGS) entry which is preliminary data.</text>
</comment>
<feature type="compositionally biased region" description="Basic and acidic residues" evidence="1">
    <location>
        <begin position="71"/>
        <end position="80"/>
    </location>
</feature>
<proteinExistence type="predicted"/>
<evidence type="ECO:0000313" key="2">
    <source>
        <dbReference type="EMBL" id="CAK9134290.1"/>
    </source>
</evidence>
<feature type="region of interest" description="Disordered" evidence="1">
    <location>
        <begin position="1"/>
        <end position="41"/>
    </location>
</feature>
<dbReference type="EMBL" id="CAUOFW020000403">
    <property type="protein sequence ID" value="CAK9134290.1"/>
    <property type="molecule type" value="Genomic_DNA"/>
</dbReference>
<gene>
    <name evidence="2" type="ORF">ILEXP_LOCUS1225</name>
</gene>
<sequence length="160" mass="17429">MQLDEPQVSKEHISRLPQGDMDQYSPNGNVAGIPNENVDGDTCMRKDGDTCMIKEEAGVLESLLVGIKERSGEESMRANSEEGNVAFDDDRGLRCVNEPPNKGYHSDMENSSSMEVIEAASPVSETGTCTEAVELLERTAQTGMITRSKSRFLSASHTSQ</sequence>
<feature type="region of interest" description="Disordered" evidence="1">
    <location>
        <begin position="71"/>
        <end position="112"/>
    </location>
</feature>
<organism evidence="2 3">
    <name type="scientific">Ilex paraguariensis</name>
    <name type="common">yerba mate</name>
    <dbReference type="NCBI Taxonomy" id="185542"/>
    <lineage>
        <taxon>Eukaryota</taxon>
        <taxon>Viridiplantae</taxon>
        <taxon>Streptophyta</taxon>
        <taxon>Embryophyta</taxon>
        <taxon>Tracheophyta</taxon>
        <taxon>Spermatophyta</taxon>
        <taxon>Magnoliopsida</taxon>
        <taxon>eudicotyledons</taxon>
        <taxon>Gunneridae</taxon>
        <taxon>Pentapetalae</taxon>
        <taxon>asterids</taxon>
        <taxon>campanulids</taxon>
        <taxon>Aquifoliales</taxon>
        <taxon>Aquifoliaceae</taxon>
        <taxon>Ilex</taxon>
    </lineage>
</organism>
<reference evidence="2 3" key="1">
    <citation type="submission" date="2024-02" db="EMBL/GenBank/DDBJ databases">
        <authorList>
            <person name="Vignale AGUSTIN F."/>
            <person name="Sosa J E."/>
            <person name="Modenutti C."/>
        </authorList>
    </citation>
    <scope>NUCLEOTIDE SEQUENCE [LARGE SCALE GENOMIC DNA]</scope>
</reference>
<keyword evidence="3" id="KW-1185">Reference proteome</keyword>
<dbReference type="Proteomes" id="UP001642360">
    <property type="component" value="Unassembled WGS sequence"/>
</dbReference>
<protein>
    <submittedName>
        <fullName evidence="2">Uncharacterized protein</fullName>
    </submittedName>
</protein>
<accession>A0ABC8QP46</accession>
<evidence type="ECO:0000256" key="1">
    <source>
        <dbReference type="SAM" id="MobiDB-lite"/>
    </source>
</evidence>